<dbReference type="KEGG" id="hyg:AUC43_09270"/>
<dbReference type="STRING" id="1411621.AUC43_09270"/>
<evidence type="ECO:0000313" key="4">
    <source>
        <dbReference type="Proteomes" id="UP000059542"/>
    </source>
</evidence>
<accession>A0A0U4BUK5</accession>
<dbReference type="CDD" id="cd02209">
    <property type="entry name" value="cupin_XRE_C"/>
    <property type="match status" value="1"/>
</dbReference>
<feature type="domain" description="Cupin type-2" evidence="2">
    <location>
        <begin position="73"/>
        <end position="137"/>
    </location>
</feature>
<dbReference type="GO" id="GO:0046872">
    <property type="term" value="F:metal ion binding"/>
    <property type="evidence" value="ECO:0007669"/>
    <property type="project" value="UniProtKB-KW"/>
</dbReference>
<keyword evidence="4" id="KW-1185">Reference proteome</keyword>
<reference evidence="3 4" key="1">
    <citation type="submission" date="2015-12" db="EMBL/GenBank/DDBJ databases">
        <authorList>
            <person name="Shamseldin A."/>
            <person name="Moawad H."/>
            <person name="Abd El-Rahim W.M."/>
            <person name="Sadowsky M.J."/>
        </authorList>
    </citation>
    <scope>NUCLEOTIDE SEQUENCE [LARGE SCALE GENOMIC DNA]</scope>
    <source>
        <strain evidence="3 4">DG5B</strain>
    </source>
</reference>
<sequence length="154" mass="17041">MTRRELTLVALTALLMSIPLAIMANNEHLLATLPSSVYEWKASKATPTKVGEKRQFLDSPTETLENLEIHATTLNPGEFAHPAHQHPEEELMIVKEGTVEALVNGEFKRVGPGSLIFQAPNRLHSIRNVGTTQATYHVLKWRTVKTAVPTTAKP</sequence>
<dbReference type="EMBL" id="CP013909">
    <property type="protein sequence ID" value="ALW87290.1"/>
    <property type="molecule type" value="Genomic_DNA"/>
</dbReference>
<dbReference type="AlphaFoldDB" id="A0A0U4BUK5"/>
<dbReference type="PANTHER" id="PTHR35848">
    <property type="entry name" value="OXALATE-BINDING PROTEIN"/>
    <property type="match status" value="1"/>
</dbReference>
<evidence type="ECO:0000256" key="1">
    <source>
        <dbReference type="ARBA" id="ARBA00022723"/>
    </source>
</evidence>
<organism evidence="3 4">
    <name type="scientific">Hymenobacter sedentarius</name>
    <dbReference type="NCBI Taxonomy" id="1411621"/>
    <lineage>
        <taxon>Bacteria</taxon>
        <taxon>Pseudomonadati</taxon>
        <taxon>Bacteroidota</taxon>
        <taxon>Cytophagia</taxon>
        <taxon>Cytophagales</taxon>
        <taxon>Hymenobacteraceae</taxon>
        <taxon>Hymenobacter</taxon>
    </lineage>
</organism>
<dbReference type="Proteomes" id="UP000059542">
    <property type="component" value="Chromosome"/>
</dbReference>
<dbReference type="InterPro" id="IPR013096">
    <property type="entry name" value="Cupin_2"/>
</dbReference>
<evidence type="ECO:0000259" key="2">
    <source>
        <dbReference type="Pfam" id="PF07883"/>
    </source>
</evidence>
<dbReference type="OrthoDB" id="1413132at2"/>
<dbReference type="Gene3D" id="2.60.120.10">
    <property type="entry name" value="Jelly Rolls"/>
    <property type="match status" value="1"/>
</dbReference>
<dbReference type="InterPro" id="IPR051610">
    <property type="entry name" value="GPI/OXD"/>
</dbReference>
<dbReference type="SUPFAM" id="SSF51182">
    <property type="entry name" value="RmlC-like cupins"/>
    <property type="match status" value="1"/>
</dbReference>
<dbReference type="PANTHER" id="PTHR35848:SF6">
    <property type="entry name" value="CUPIN TYPE-2 DOMAIN-CONTAINING PROTEIN"/>
    <property type="match status" value="1"/>
</dbReference>
<proteinExistence type="predicted"/>
<gene>
    <name evidence="3" type="ORF">AUC43_09270</name>
</gene>
<dbReference type="InterPro" id="IPR014710">
    <property type="entry name" value="RmlC-like_jellyroll"/>
</dbReference>
<dbReference type="InterPro" id="IPR011051">
    <property type="entry name" value="RmlC_Cupin_sf"/>
</dbReference>
<dbReference type="Pfam" id="PF07883">
    <property type="entry name" value="Cupin_2"/>
    <property type="match status" value="1"/>
</dbReference>
<protein>
    <submittedName>
        <fullName evidence="3">Cupin</fullName>
    </submittedName>
</protein>
<keyword evidence="1" id="KW-0479">Metal-binding</keyword>
<name>A0A0U4BUK5_9BACT</name>
<evidence type="ECO:0000313" key="3">
    <source>
        <dbReference type="EMBL" id="ALW87290.1"/>
    </source>
</evidence>